<name>A0ABD1YCQ9_9MARC</name>
<dbReference type="EMBL" id="JBHFFA010000005">
    <property type="protein sequence ID" value="KAL2624451.1"/>
    <property type="molecule type" value="Genomic_DNA"/>
</dbReference>
<keyword evidence="2" id="KW-0472">Membrane</keyword>
<keyword evidence="2" id="KW-0812">Transmembrane</keyword>
<keyword evidence="4" id="KW-1185">Reference proteome</keyword>
<protein>
    <recommendedName>
        <fullName evidence="5">Aspartic peptidase DDI1-type domain-containing protein</fullName>
    </recommendedName>
</protein>
<sequence>MQPTPVQDQASPTDQAMSPKKKEQLAAEVERVQQRIRSLIREANILLSLQEQSVAMLSPVCKEFVVSQLAGDLHPPQRLVLALSGLEPPRNELSSSGTSAQPSSGDSPMDLRAVRACYILPMIPIRTGDVTFPRVLVDTGSGINVMSNRIRIKLGYQRMVPQTTKLPMANNMLVWSVGVLTSVPVVVEGIRLIVSF</sequence>
<evidence type="ECO:0008006" key="5">
    <source>
        <dbReference type="Google" id="ProtNLM"/>
    </source>
</evidence>
<feature type="compositionally biased region" description="Polar residues" evidence="1">
    <location>
        <begin position="1"/>
        <end position="16"/>
    </location>
</feature>
<evidence type="ECO:0000313" key="4">
    <source>
        <dbReference type="Proteomes" id="UP001605036"/>
    </source>
</evidence>
<comment type="caution">
    <text evidence="3">The sequence shown here is derived from an EMBL/GenBank/DDBJ whole genome shotgun (WGS) entry which is preliminary data.</text>
</comment>
<evidence type="ECO:0000256" key="2">
    <source>
        <dbReference type="SAM" id="Phobius"/>
    </source>
</evidence>
<reference evidence="3 4" key="1">
    <citation type="submission" date="2024-09" db="EMBL/GenBank/DDBJ databases">
        <title>Chromosome-scale assembly of Riccia fluitans.</title>
        <authorList>
            <person name="Paukszto L."/>
            <person name="Sawicki J."/>
            <person name="Karawczyk K."/>
            <person name="Piernik-Szablinska J."/>
            <person name="Szczecinska M."/>
            <person name="Mazdziarz M."/>
        </authorList>
    </citation>
    <scope>NUCLEOTIDE SEQUENCE [LARGE SCALE GENOMIC DNA]</scope>
    <source>
        <strain evidence="3">Rf_01</strain>
        <tissue evidence="3">Aerial parts of the thallus</tissue>
    </source>
</reference>
<evidence type="ECO:0000313" key="3">
    <source>
        <dbReference type="EMBL" id="KAL2624451.1"/>
    </source>
</evidence>
<dbReference type="CDD" id="cd00303">
    <property type="entry name" value="retropepsin_like"/>
    <property type="match status" value="1"/>
</dbReference>
<dbReference type="Gene3D" id="2.40.70.10">
    <property type="entry name" value="Acid Proteases"/>
    <property type="match status" value="1"/>
</dbReference>
<proteinExistence type="predicted"/>
<feature type="transmembrane region" description="Helical" evidence="2">
    <location>
        <begin position="172"/>
        <end position="194"/>
    </location>
</feature>
<dbReference type="InterPro" id="IPR021109">
    <property type="entry name" value="Peptidase_aspartic_dom_sf"/>
</dbReference>
<dbReference type="AlphaFoldDB" id="A0ABD1YCQ9"/>
<feature type="region of interest" description="Disordered" evidence="1">
    <location>
        <begin position="1"/>
        <end position="24"/>
    </location>
</feature>
<accession>A0ABD1YCQ9</accession>
<dbReference type="Proteomes" id="UP001605036">
    <property type="component" value="Unassembled WGS sequence"/>
</dbReference>
<organism evidence="3 4">
    <name type="scientific">Riccia fluitans</name>
    <dbReference type="NCBI Taxonomy" id="41844"/>
    <lineage>
        <taxon>Eukaryota</taxon>
        <taxon>Viridiplantae</taxon>
        <taxon>Streptophyta</taxon>
        <taxon>Embryophyta</taxon>
        <taxon>Marchantiophyta</taxon>
        <taxon>Marchantiopsida</taxon>
        <taxon>Marchantiidae</taxon>
        <taxon>Marchantiales</taxon>
        <taxon>Ricciaceae</taxon>
        <taxon>Riccia</taxon>
    </lineage>
</organism>
<keyword evidence="2" id="KW-1133">Transmembrane helix</keyword>
<evidence type="ECO:0000256" key="1">
    <source>
        <dbReference type="SAM" id="MobiDB-lite"/>
    </source>
</evidence>
<gene>
    <name evidence="3" type="ORF">R1flu_008696</name>
</gene>